<protein>
    <submittedName>
        <fullName evidence="1">Uncharacterized protein</fullName>
    </submittedName>
</protein>
<proteinExistence type="predicted"/>
<dbReference type="OrthoDB" id="6106269at2759"/>
<keyword evidence="2" id="KW-1185">Reference proteome</keyword>
<organism evidence="1 2">
    <name type="scientific">Mytilus coruscus</name>
    <name type="common">Sea mussel</name>
    <dbReference type="NCBI Taxonomy" id="42192"/>
    <lineage>
        <taxon>Eukaryota</taxon>
        <taxon>Metazoa</taxon>
        <taxon>Spiralia</taxon>
        <taxon>Lophotrochozoa</taxon>
        <taxon>Mollusca</taxon>
        <taxon>Bivalvia</taxon>
        <taxon>Autobranchia</taxon>
        <taxon>Pteriomorphia</taxon>
        <taxon>Mytilida</taxon>
        <taxon>Mytiloidea</taxon>
        <taxon>Mytilidae</taxon>
        <taxon>Mytilinae</taxon>
        <taxon>Mytilus</taxon>
    </lineage>
</organism>
<dbReference type="EMBL" id="CACVKT020008520">
    <property type="protein sequence ID" value="CAC5415900.1"/>
    <property type="molecule type" value="Genomic_DNA"/>
</dbReference>
<evidence type="ECO:0000313" key="1">
    <source>
        <dbReference type="EMBL" id="CAC5415900.1"/>
    </source>
</evidence>
<sequence>MQQITGVNFETSEQHKETCIPRKERDNKDTITFLDFLEERHPFSIDKELRNIETGATGDNNINSDNALVIEHNIISSMEGKNQVTTSSSKFNIKVDNGAISVDPQLLFQRLVTPAITMFPDVSEVFKCELGAVPAALFEPSGLMRQAQKSTLADEIWNTGSCVFSEDHGTDVHHVIDGGSMIQRIPWKKGATFAEICQSYIDHINSRYPIPIIVFDGYASGPTTKDHVHKLRSKGVTGTYISFKDSTPFKSKKKIF</sequence>
<dbReference type="AlphaFoldDB" id="A0A6J8E600"/>
<gene>
    <name evidence="1" type="ORF">MCOR_48554</name>
</gene>
<dbReference type="Proteomes" id="UP000507470">
    <property type="component" value="Unassembled WGS sequence"/>
</dbReference>
<name>A0A6J8E600_MYTCO</name>
<evidence type="ECO:0000313" key="2">
    <source>
        <dbReference type="Proteomes" id="UP000507470"/>
    </source>
</evidence>
<reference evidence="1 2" key="1">
    <citation type="submission" date="2020-06" db="EMBL/GenBank/DDBJ databases">
        <authorList>
            <person name="Li R."/>
            <person name="Bekaert M."/>
        </authorList>
    </citation>
    <scope>NUCLEOTIDE SEQUENCE [LARGE SCALE GENOMIC DNA]</scope>
    <source>
        <strain evidence="2">wild</strain>
    </source>
</reference>
<accession>A0A6J8E600</accession>